<dbReference type="PANTHER" id="PTHR12001:SF86">
    <property type="entry name" value="GERANYLGERANYL DIPHOSPHATE SYNTHASE"/>
    <property type="match status" value="1"/>
</dbReference>
<name>M2QAD1_9PSEU</name>
<evidence type="ECO:0000313" key="6">
    <source>
        <dbReference type="Proteomes" id="UP000188551"/>
    </source>
</evidence>
<keyword evidence="6" id="KW-1185">Reference proteome</keyword>
<dbReference type="PATRIC" id="fig|1238180.3.peg.6520"/>
<evidence type="ECO:0000256" key="2">
    <source>
        <dbReference type="SAM" id="MobiDB-lite"/>
    </source>
</evidence>
<dbReference type="SFLD" id="SFLDS00005">
    <property type="entry name" value="Isoprenoid_Synthase_Type_I"/>
    <property type="match status" value="1"/>
</dbReference>
<dbReference type="EMBL" id="MUXN01000023">
    <property type="protein sequence ID" value="OOC02988.1"/>
    <property type="molecule type" value="Genomic_DNA"/>
</dbReference>
<evidence type="ECO:0000313" key="4">
    <source>
        <dbReference type="EMBL" id="OOC02988.1"/>
    </source>
</evidence>
<dbReference type="PANTHER" id="PTHR12001">
    <property type="entry name" value="GERANYLGERANYL PYROPHOSPHATE SYNTHASE"/>
    <property type="match status" value="1"/>
</dbReference>
<keyword evidence="1" id="KW-0808">Transferase</keyword>
<dbReference type="EMBL" id="ANMG01000067">
    <property type="protein sequence ID" value="EMD23681.1"/>
    <property type="molecule type" value="Genomic_DNA"/>
</dbReference>
<sequence>MDSENAPATRDSADSPPIPEANLRARDFTRAGLTEVLHRLPTEAALICRYYFGWCEADGTPARRRGSRALQATMVMLAAEATGEDPEPAAPGAVAIELAHNFTCLHDDIADGDDVRRGRPTAWKEFGTGPTLVAGDALLNEAIRVLAASSNPSAAIDAFTEGMSAVFHAWFGEPAMDRARPQDIRLDDYLEVCEGKGGALLGTAAVLGTVLVNKPTRYAQPLSQAARYAGTAWQAVNDLENIWGDADLVGKPGFQDLRTRKNTLPVITAVQSDHPDTPYLLELLNRPSRCEADLTRIAELLEVCGGRSATENIAHTYLEQAQSTLRRLDLPDFVHESLASLLHFTVTRCPLPIQ</sequence>
<feature type="region of interest" description="Disordered" evidence="2">
    <location>
        <begin position="1"/>
        <end position="20"/>
    </location>
</feature>
<dbReference type="InterPro" id="IPR008949">
    <property type="entry name" value="Isoprenoid_synthase_dom_sf"/>
</dbReference>
<dbReference type="GO" id="GO:0008299">
    <property type="term" value="P:isoprenoid biosynthetic process"/>
    <property type="evidence" value="ECO:0007669"/>
    <property type="project" value="InterPro"/>
</dbReference>
<reference evidence="3 5" key="1">
    <citation type="submission" date="2012-10" db="EMBL/GenBank/DDBJ databases">
        <title>Genome assembly of Amycolatopsis azurea DSM 43854.</title>
        <authorList>
            <person name="Khatri I."/>
            <person name="Kaur I."/>
            <person name="Subramanian S."/>
            <person name="Mayilraj S."/>
        </authorList>
    </citation>
    <scope>NUCLEOTIDE SEQUENCE [LARGE SCALE GENOMIC DNA]</scope>
    <source>
        <strain evidence="3 5">DSM 43854</strain>
    </source>
</reference>
<dbReference type="AlphaFoldDB" id="M2QAD1"/>
<dbReference type="Proteomes" id="UP000188551">
    <property type="component" value="Unassembled WGS sequence"/>
</dbReference>
<comment type="similarity">
    <text evidence="1">Belongs to the FPP/GGPP synthase family.</text>
</comment>
<dbReference type="InterPro" id="IPR000092">
    <property type="entry name" value="Polyprenyl_synt"/>
</dbReference>
<dbReference type="OrthoDB" id="4497239at2"/>
<reference evidence="4 6" key="2">
    <citation type="submission" date="2017-02" db="EMBL/GenBank/DDBJ databases">
        <title>Amycolatopsis azurea DSM 43854 draft genome.</title>
        <authorList>
            <person name="Mayilraj S."/>
        </authorList>
    </citation>
    <scope>NUCLEOTIDE SEQUENCE [LARGE SCALE GENOMIC DNA]</scope>
    <source>
        <strain evidence="4 6">DSM 43854</strain>
    </source>
</reference>
<protein>
    <recommendedName>
        <fullName evidence="7">Octaprenyl diphosphate synthase</fullName>
    </recommendedName>
</protein>
<dbReference type="RefSeq" id="WP_005164804.1">
    <property type="nucleotide sequence ID" value="NZ_ANMG01000067.1"/>
</dbReference>
<evidence type="ECO:0000313" key="3">
    <source>
        <dbReference type="EMBL" id="EMD23681.1"/>
    </source>
</evidence>
<gene>
    <name evidence="4" type="ORF">B0293_28860</name>
    <name evidence="3" type="ORF">C791_6767</name>
</gene>
<dbReference type="Gene3D" id="1.10.600.10">
    <property type="entry name" value="Farnesyl Diphosphate Synthase"/>
    <property type="match status" value="1"/>
</dbReference>
<proteinExistence type="inferred from homology"/>
<comment type="caution">
    <text evidence="3">The sequence shown here is derived from an EMBL/GenBank/DDBJ whole genome shotgun (WGS) entry which is preliminary data.</text>
</comment>
<accession>M2QAD1</accession>
<evidence type="ECO:0000256" key="1">
    <source>
        <dbReference type="RuleBase" id="RU004466"/>
    </source>
</evidence>
<dbReference type="SUPFAM" id="SSF48576">
    <property type="entry name" value="Terpenoid synthases"/>
    <property type="match status" value="1"/>
</dbReference>
<organism evidence="3 5">
    <name type="scientific">Amycolatopsis azurea DSM 43854</name>
    <dbReference type="NCBI Taxonomy" id="1238180"/>
    <lineage>
        <taxon>Bacteria</taxon>
        <taxon>Bacillati</taxon>
        <taxon>Actinomycetota</taxon>
        <taxon>Actinomycetes</taxon>
        <taxon>Pseudonocardiales</taxon>
        <taxon>Pseudonocardiaceae</taxon>
        <taxon>Amycolatopsis</taxon>
    </lineage>
</organism>
<evidence type="ECO:0000313" key="5">
    <source>
        <dbReference type="Proteomes" id="UP000014137"/>
    </source>
</evidence>
<evidence type="ECO:0008006" key="7">
    <source>
        <dbReference type="Google" id="ProtNLM"/>
    </source>
</evidence>
<dbReference type="Proteomes" id="UP000014137">
    <property type="component" value="Unassembled WGS sequence"/>
</dbReference>
<dbReference type="GO" id="GO:0004659">
    <property type="term" value="F:prenyltransferase activity"/>
    <property type="evidence" value="ECO:0007669"/>
    <property type="project" value="InterPro"/>
</dbReference>
<dbReference type="Pfam" id="PF00348">
    <property type="entry name" value="polyprenyl_synt"/>
    <property type="match status" value="1"/>
</dbReference>